<protein>
    <submittedName>
        <fullName evidence="2">Uncharacterized protein</fullName>
    </submittedName>
</protein>
<evidence type="ECO:0000313" key="2">
    <source>
        <dbReference type="EMBL" id="CAK0828601.1"/>
    </source>
</evidence>
<feature type="compositionally biased region" description="Low complexity" evidence="1">
    <location>
        <begin position="98"/>
        <end position="112"/>
    </location>
</feature>
<keyword evidence="3" id="KW-1185">Reference proteome</keyword>
<sequence length="174" mass="18703">MLEKLPGTYWMIGSDSPGYSVHRQGPGNGTNSKQLFLFYKTTTNAEGRHFADTLVDAGSRFMSFSGPRRGGGASRSSPATAGRAPINERTAAKDKQIAGLEARAAADGAAPEEGNKVTEGGSSPNGKIGKTTAGWRKRCIKLILAMPHEWNKCTALANEWADTNHIRPVIEMRE</sequence>
<comment type="caution">
    <text evidence="2">The sequence shown here is derived from an EMBL/GenBank/DDBJ whole genome shotgun (WGS) entry which is preliminary data.</text>
</comment>
<feature type="region of interest" description="Disordered" evidence="1">
    <location>
        <begin position="64"/>
        <end position="131"/>
    </location>
</feature>
<feature type="compositionally biased region" description="Low complexity" evidence="1">
    <location>
        <begin position="74"/>
        <end position="85"/>
    </location>
</feature>
<evidence type="ECO:0000313" key="3">
    <source>
        <dbReference type="Proteomes" id="UP001189429"/>
    </source>
</evidence>
<dbReference type="EMBL" id="CAUYUJ010010113">
    <property type="protein sequence ID" value="CAK0828601.1"/>
    <property type="molecule type" value="Genomic_DNA"/>
</dbReference>
<reference evidence="2" key="1">
    <citation type="submission" date="2023-10" db="EMBL/GenBank/DDBJ databases">
        <authorList>
            <person name="Chen Y."/>
            <person name="Shah S."/>
            <person name="Dougan E. K."/>
            <person name="Thang M."/>
            <person name="Chan C."/>
        </authorList>
    </citation>
    <scope>NUCLEOTIDE SEQUENCE [LARGE SCALE GENOMIC DNA]</scope>
</reference>
<dbReference type="Proteomes" id="UP001189429">
    <property type="component" value="Unassembled WGS sequence"/>
</dbReference>
<evidence type="ECO:0000256" key="1">
    <source>
        <dbReference type="SAM" id="MobiDB-lite"/>
    </source>
</evidence>
<name>A0ABN9S9L6_9DINO</name>
<proteinExistence type="predicted"/>
<organism evidence="2 3">
    <name type="scientific">Prorocentrum cordatum</name>
    <dbReference type="NCBI Taxonomy" id="2364126"/>
    <lineage>
        <taxon>Eukaryota</taxon>
        <taxon>Sar</taxon>
        <taxon>Alveolata</taxon>
        <taxon>Dinophyceae</taxon>
        <taxon>Prorocentrales</taxon>
        <taxon>Prorocentraceae</taxon>
        <taxon>Prorocentrum</taxon>
    </lineage>
</organism>
<accession>A0ABN9S9L6</accession>
<gene>
    <name evidence="2" type="ORF">PCOR1329_LOCUS27785</name>
</gene>